<name>A0AAV7X777_9NEOP</name>
<organism evidence="3 4">
    <name type="scientific">Megalurothrips usitatus</name>
    <name type="common">bean blossom thrips</name>
    <dbReference type="NCBI Taxonomy" id="439358"/>
    <lineage>
        <taxon>Eukaryota</taxon>
        <taxon>Metazoa</taxon>
        <taxon>Ecdysozoa</taxon>
        <taxon>Arthropoda</taxon>
        <taxon>Hexapoda</taxon>
        <taxon>Insecta</taxon>
        <taxon>Pterygota</taxon>
        <taxon>Neoptera</taxon>
        <taxon>Paraneoptera</taxon>
        <taxon>Thysanoptera</taxon>
        <taxon>Terebrantia</taxon>
        <taxon>Thripoidea</taxon>
        <taxon>Thripidae</taxon>
        <taxon>Megalurothrips</taxon>
    </lineage>
</organism>
<dbReference type="EMBL" id="JAPTSV010000015">
    <property type="protein sequence ID" value="KAJ1520253.1"/>
    <property type="molecule type" value="Genomic_DNA"/>
</dbReference>
<accession>A0AAV7X777</accession>
<evidence type="ECO:0000256" key="2">
    <source>
        <dbReference type="SAM" id="MobiDB-lite"/>
    </source>
</evidence>
<dbReference type="InterPro" id="IPR029488">
    <property type="entry name" value="Hmw/CFAP97"/>
</dbReference>
<dbReference type="InterPro" id="IPR038792">
    <property type="entry name" value="CFAP97D1/2"/>
</dbReference>
<dbReference type="AlphaFoldDB" id="A0AAV7X777"/>
<comment type="similarity">
    <text evidence="1">Belongs to the CFAP97 family.</text>
</comment>
<sequence length="291" mass="32520">MLTRRENLLVRPWQQRRYHNHRRKVESALPVIDVGPPAERGHVSCKLKQVQSEEERCAQIGRDNCALVLRLAHIMRTSRVDNVWRQPPPTFLRRVGIYLDPASAFPPPSPSSRPRSRPRTAAGRPSLRTSPRTSPSSAGSGRSSVDDGDSSRDSEGRNLRCSACHPRTALRRERRRETPAAAESAPTTTVAVREPSPEHLQAQDDVEDVVAAREVPPALTPVRKVRPPRSHSIPLDQVVITYKALRLAISFPPHASVRIRSARTTGGAPSDERRQRELRPVRVPNRTARTA</sequence>
<feature type="region of interest" description="Disordered" evidence="2">
    <location>
        <begin position="260"/>
        <end position="291"/>
    </location>
</feature>
<feature type="compositionally biased region" description="Low complexity" evidence="2">
    <location>
        <begin position="179"/>
        <end position="189"/>
    </location>
</feature>
<dbReference type="Pfam" id="PF13879">
    <property type="entry name" value="Hmw_CFAP97"/>
    <property type="match status" value="1"/>
</dbReference>
<feature type="compositionally biased region" description="Basic and acidic residues" evidence="2">
    <location>
        <begin position="270"/>
        <end position="280"/>
    </location>
</feature>
<evidence type="ECO:0000256" key="1">
    <source>
        <dbReference type="ARBA" id="ARBA00008315"/>
    </source>
</evidence>
<feature type="compositionally biased region" description="Basic and acidic residues" evidence="2">
    <location>
        <begin position="149"/>
        <end position="158"/>
    </location>
</feature>
<feature type="compositionally biased region" description="Low complexity" evidence="2">
    <location>
        <begin position="119"/>
        <end position="143"/>
    </location>
</feature>
<dbReference type="Proteomes" id="UP001075354">
    <property type="component" value="Chromosome 15"/>
</dbReference>
<comment type="caution">
    <text evidence="3">The sequence shown here is derived from an EMBL/GenBank/DDBJ whole genome shotgun (WGS) entry which is preliminary data.</text>
</comment>
<feature type="region of interest" description="Disordered" evidence="2">
    <location>
        <begin position="102"/>
        <end position="196"/>
    </location>
</feature>
<evidence type="ECO:0008006" key="5">
    <source>
        <dbReference type="Google" id="ProtNLM"/>
    </source>
</evidence>
<keyword evidence="4" id="KW-1185">Reference proteome</keyword>
<protein>
    <recommendedName>
        <fullName evidence="5">Serine/arginine repetitive matrix protein 1-like</fullName>
    </recommendedName>
</protein>
<reference evidence="3" key="1">
    <citation type="submission" date="2022-12" db="EMBL/GenBank/DDBJ databases">
        <title>Chromosome-level genome assembly of the bean flower thrips Megalurothrips usitatus.</title>
        <authorList>
            <person name="Ma L."/>
            <person name="Liu Q."/>
            <person name="Li H."/>
            <person name="Cai W."/>
        </authorList>
    </citation>
    <scope>NUCLEOTIDE SEQUENCE</scope>
    <source>
        <strain evidence="3">Cailab_2022a</strain>
    </source>
</reference>
<dbReference type="PANTHER" id="PTHR33768">
    <property type="entry name" value="MIP11318P"/>
    <property type="match status" value="1"/>
</dbReference>
<evidence type="ECO:0000313" key="3">
    <source>
        <dbReference type="EMBL" id="KAJ1520253.1"/>
    </source>
</evidence>
<gene>
    <name evidence="3" type="ORF">ONE63_004460</name>
</gene>
<dbReference type="PANTHER" id="PTHR33768:SF3">
    <property type="entry name" value="MIP11318P"/>
    <property type="match status" value="1"/>
</dbReference>
<evidence type="ECO:0000313" key="4">
    <source>
        <dbReference type="Proteomes" id="UP001075354"/>
    </source>
</evidence>
<proteinExistence type="inferred from homology"/>